<evidence type="ECO:0008006" key="11">
    <source>
        <dbReference type="Google" id="ProtNLM"/>
    </source>
</evidence>
<dbReference type="GO" id="GO:0005524">
    <property type="term" value="F:ATP binding"/>
    <property type="evidence" value="ECO:0007669"/>
    <property type="project" value="UniProtKB-KW"/>
</dbReference>
<dbReference type="Gene3D" id="3.40.980.20">
    <property type="entry name" value="Four-carbon acid sugar kinase, nucleotide binding domain"/>
    <property type="match status" value="1"/>
</dbReference>
<dbReference type="EMBL" id="AAXB02000028">
    <property type="protein sequence ID" value="EDM61684.1"/>
    <property type="molecule type" value="Genomic_DNA"/>
</dbReference>
<sequence length="436" mass="48451">MIMPQCVVIADDLTGANATGVLLKKMNYKAYTVMNTERIELSTLSDCDCVLYPTDSRGVDAKIAYNRVYNVCNLLKDDDVKVYANRIDSTLRGNLGSETDAMLDSLGEDYIAIVAPCFPASGRIICGGYMLVDGLPLHKTNIAVDPKTPVKISEVGELFKQQSKYQVSTIYMKDLMHGKHYLADLMKKCVEEGSRIITLDCITQEDLDLIADAVITSGLKVIAVDPGVFTATLSRKLITPNKKKQKTKILAVVGSVNANTTAQMEELWLSQRTHNEFVHTRELLEGEKRRELEIRRVVNSILGECDRNNISTVTGDGIYPENRIDFTPYMERYQCSLDEVTEMINSGFAEITYRIFKAEDTFKGLYTSGGDITVAVCKKFDTAGLSLLDEVLPLAAYGQFLKGEFEGVHIITKGGSQGNKDAINKCITYLKEKLYI</sequence>
<reference evidence="9 10" key="2">
    <citation type="submission" date="2007-04" db="EMBL/GenBank/DDBJ databases">
        <title>Draft genome sequence of Dorea longicatena (DSM 13814).</title>
        <authorList>
            <person name="Sudarsanam P."/>
            <person name="Ley R."/>
            <person name="Guruge J."/>
            <person name="Turnbaugh P.J."/>
            <person name="Mahowald M."/>
            <person name="Liep D."/>
            <person name="Gordon J."/>
        </authorList>
    </citation>
    <scope>NUCLEOTIDE SEQUENCE [LARGE SCALE GENOMIC DNA]</scope>
    <source>
        <strain evidence="9 10">DSM 13814</strain>
    </source>
</reference>
<dbReference type="InterPro" id="IPR042213">
    <property type="entry name" value="NBD_C_sf"/>
</dbReference>
<dbReference type="Proteomes" id="UP000004016">
    <property type="component" value="Unassembled WGS sequence"/>
</dbReference>
<keyword evidence="2" id="KW-0808">Transferase</keyword>
<gene>
    <name evidence="9" type="ORF">DORLON_02950</name>
</gene>
<dbReference type="InterPro" id="IPR037051">
    <property type="entry name" value="4-carb_acid_sugar_kinase_N_sf"/>
</dbReference>
<reference evidence="9 10" key="1">
    <citation type="submission" date="2007-03" db="EMBL/GenBank/DDBJ databases">
        <authorList>
            <person name="Fulton L."/>
            <person name="Clifton S."/>
            <person name="Fulton B."/>
            <person name="Xu J."/>
            <person name="Minx P."/>
            <person name="Pepin K.H."/>
            <person name="Johnson M."/>
            <person name="Thiruvilangam P."/>
            <person name="Bhonagiri V."/>
            <person name="Nash W.E."/>
            <person name="Mardis E.R."/>
            <person name="Wilson R.K."/>
        </authorList>
    </citation>
    <scope>NUCLEOTIDE SEQUENCE [LARGE SCALE GENOMIC DNA]</scope>
    <source>
        <strain evidence="9 10">DSM 13814</strain>
    </source>
</reference>
<protein>
    <recommendedName>
        <fullName evidence="11">YgbK domain protein</fullName>
    </recommendedName>
</protein>
<evidence type="ECO:0000259" key="8">
    <source>
        <dbReference type="Pfam" id="PF17042"/>
    </source>
</evidence>
<keyword evidence="3" id="KW-0547">Nucleotide-binding</keyword>
<comment type="similarity">
    <text evidence="1">Belongs to the four-carbon acid sugar kinase family.</text>
</comment>
<dbReference type="Pfam" id="PF17042">
    <property type="entry name" value="NBD_C"/>
    <property type="match status" value="1"/>
</dbReference>
<dbReference type="HOGENOM" id="CLU_029424_0_1_9"/>
<comment type="caution">
    <text evidence="9">The sequence shown here is derived from an EMBL/GenBank/DDBJ whole genome shotgun (WGS) entry which is preliminary data.</text>
</comment>
<dbReference type="GO" id="GO:0016301">
    <property type="term" value="F:kinase activity"/>
    <property type="evidence" value="ECO:0007669"/>
    <property type="project" value="UniProtKB-KW"/>
</dbReference>
<feature type="domain" description="Four-carbon acid sugar kinase N-terminal" evidence="7">
    <location>
        <begin position="7"/>
        <end position="232"/>
    </location>
</feature>
<dbReference type="InterPro" id="IPR031475">
    <property type="entry name" value="NBD_C"/>
</dbReference>
<evidence type="ECO:0000256" key="5">
    <source>
        <dbReference type="ARBA" id="ARBA00022840"/>
    </source>
</evidence>
<evidence type="ECO:0000313" key="10">
    <source>
        <dbReference type="Proteomes" id="UP000004016"/>
    </source>
</evidence>
<evidence type="ECO:0000256" key="2">
    <source>
        <dbReference type="ARBA" id="ARBA00022679"/>
    </source>
</evidence>
<dbReference type="Gene3D" id="3.40.50.10840">
    <property type="entry name" value="Putative sugar-binding, N-terminal domain"/>
    <property type="match status" value="1"/>
</dbReference>
<keyword evidence="4" id="KW-0418">Kinase</keyword>
<dbReference type="InterPro" id="IPR010737">
    <property type="entry name" value="4-carb_acid_sugar_kinase_N"/>
</dbReference>
<accession>A6BKU3</accession>
<name>A6BKU3_9FIRM</name>
<dbReference type="Pfam" id="PF07005">
    <property type="entry name" value="SBD_N"/>
    <property type="match status" value="1"/>
</dbReference>
<evidence type="ECO:0000256" key="6">
    <source>
        <dbReference type="ARBA" id="ARBA00023277"/>
    </source>
</evidence>
<feature type="domain" description="Four-carbon acid sugar kinase nucleotide binding" evidence="8">
    <location>
        <begin position="250"/>
        <end position="423"/>
    </location>
</feature>
<evidence type="ECO:0000256" key="4">
    <source>
        <dbReference type="ARBA" id="ARBA00022777"/>
    </source>
</evidence>
<evidence type="ECO:0000313" key="9">
    <source>
        <dbReference type="EMBL" id="EDM61684.1"/>
    </source>
</evidence>
<evidence type="ECO:0000256" key="1">
    <source>
        <dbReference type="ARBA" id="ARBA00005715"/>
    </source>
</evidence>
<dbReference type="SUPFAM" id="SSF142764">
    <property type="entry name" value="YgbK-like"/>
    <property type="match status" value="1"/>
</dbReference>
<dbReference type="AlphaFoldDB" id="A6BKU3"/>
<dbReference type="eggNOG" id="COG3395">
    <property type="taxonomic scope" value="Bacteria"/>
</dbReference>
<evidence type="ECO:0000259" key="7">
    <source>
        <dbReference type="Pfam" id="PF07005"/>
    </source>
</evidence>
<keyword evidence="5" id="KW-0067">ATP-binding</keyword>
<organism evidence="9 10">
    <name type="scientific">Dorea longicatena DSM 13814</name>
    <dbReference type="NCBI Taxonomy" id="411462"/>
    <lineage>
        <taxon>Bacteria</taxon>
        <taxon>Bacillati</taxon>
        <taxon>Bacillota</taxon>
        <taxon>Clostridia</taxon>
        <taxon>Lachnospirales</taxon>
        <taxon>Lachnospiraceae</taxon>
        <taxon>Dorea</taxon>
    </lineage>
</organism>
<evidence type="ECO:0000256" key="3">
    <source>
        <dbReference type="ARBA" id="ARBA00022741"/>
    </source>
</evidence>
<proteinExistence type="inferred from homology"/>
<keyword evidence="6" id="KW-0119">Carbohydrate metabolism</keyword>